<evidence type="ECO:0000256" key="2">
    <source>
        <dbReference type="ARBA" id="ARBA00022473"/>
    </source>
</evidence>
<evidence type="ECO:0000313" key="11">
    <source>
        <dbReference type="Proteomes" id="UP001461498"/>
    </source>
</evidence>
<feature type="compositionally biased region" description="Polar residues" evidence="7">
    <location>
        <begin position="26"/>
        <end position="44"/>
    </location>
</feature>
<evidence type="ECO:0000313" key="10">
    <source>
        <dbReference type="EMBL" id="KAK9504298.1"/>
    </source>
</evidence>
<evidence type="ECO:0000256" key="7">
    <source>
        <dbReference type="SAM" id="MobiDB-lite"/>
    </source>
</evidence>
<dbReference type="SUPFAM" id="SSF53098">
    <property type="entry name" value="Ribonuclease H-like"/>
    <property type="match status" value="1"/>
</dbReference>
<feature type="domain" description="Piwi" evidence="9">
    <location>
        <begin position="547"/>
        <end position="835"/>
    </location>
</feature>
<name>A0AAW1CZT5_9HEMI</name>
<feature type="domain" description="PAZ" evidence="8">
    <location>
        <begin position="272"/>
        <end position="381"/>
    </location>
</feature>
<dbReference type="AlphaFoldDB" id="A0AAW1CZT5"/>
<evidence type="ECO:0000256" key="6">
    <source>
        <dbReference type="ARBA" id="ARBA00038291"/>
    </source>
</evidence>
<dbReference type="Pfam" id="PF02171">
    <property type="entry name" value="Piwi"/>
    <property type="match status" value="1"/>
</dbReference>
<dbReference type="Pfam" id="PF23278">
    <property type="entry name" value="Piwi_N"/>
    <property type="match status" value="1"/>
</dbReference>
<evidence type="ECO:0000259" key="9">
    <source>
        <dbReference type="PROSITE" id="PS50822"/>
    </source>
</evidence>
<dbReference type="Proteomes" id="UP001461498">
    <property type="component" value="Unassembled WGS sequence"/>
</dbReference>
<evidence type="ECO:0000256" key="5">
    <source>
        <dbReference type="ARBA" id="ARBA00023158"/>
    </source>
</evidence>
<dbReference type="FunFam" id="2.170.260.10:FF:000003">
    <property type="entry name" value="Piwi-like RNA-mediated gene silencing 2"/>
    <property type="match status" value="1"/>
</dbReference>
<dbReference type="SUPFAM" id="SSF101690">
    <property type="entry name" value="PAZ domain"/>
    <property type="match status" value="1"/>
</dbReference>
<dbReference type="InterPro" id="IPR036085">
    <property type="entry name" value="PAZ_dom_sf"/>
</dbReference>
<dbReference type="SMART" id="SM00950">
    <property type="entry name" value="Piwi"/>
    <property type="match status" value="1"/>
</dbReference>
<accession>A0AAW1CZT5</accession>
<keyword evidence="5" id="KW-0943">RNA-mediated gene silencing</keyword>
<proteinExistence type="inferred from homology"/>
<feature type="compositionally biased region" description="Basic and acidic residues" evidence="7">
    <location>
        <begin position="1"/>
        <end position="11"/>
    </location>
</feature>
<keyword evidence="2" id="KW-0217">Developmental protein</keyword>
<dbReference type="PROSITE" id="PS50821">
    <property type="entry name" value="PAZ"/>
    <property type="match status" value="1"/>
</dbReference>
<dbReference type="InterPro" id="IPR003165">
    <property type="entry name" value="Piwi"/>
</dbReference>
<evidence type="ECO:0000256" key="4">
    <source>
        <dbReference type="ARBA" id="ARBA00022884"/>
    </source>
</evidence>
<dbReference type="EMBL" id="JAPXFL010000007">
    <property type="protein sequence ID" value="KAK9504298.1"/>
    <property type="molecule type" value="Genomic_DNA"/>
</dbReference>
<dbReference type="Gene3D" id="3.30.420.10">
    <property type="entry name" value="Ribonuclease H-like superfamily/Ribonuclease H"/>
    <property type="match status" value="1"/>
</dbReference>
<organism evidence="10 11">
    <name type="scientific">Rhynocoris fuscipes</name>
    <dbReference type="NCBI Taxonomy" id="488301"/>
    <lineage>
        <taxon>Eukaryota</taxon>
        <taxon>Metazoa</taxon>
        <taxon>Ecdysozoa</taxon>
        <taxon>Arthropoda</taxon>
        <taxon>Hexapoda</taxon>
        <taxon>Insecta</taxon>
        <taxon>Pterygota</taxon>
        <taxon>Neoptera</taxon>
        <taxon>Paraneoptera</taxon>
        <taxon>Hemiptera</taxon>
        <taxon>Heteroptera</taxon>
        <taxon>Panheteroptera</taxon>
        <taxon>Cimicomorpha</taxon>
        <taxon>Reduviidae</taxon>
        <taxon>Harpactorinae</taxon>
        <taxon>Harpactorini</taxon>
        <taxon>Rhynocoris</taxon>
    </lineage>
</organism>
<evidence type="ECO:0008006" key="12">
    <source>
        <dbReference type="Google" id="ProtNLM"/>
    </source>
</evidence>
<dbReference type="GO" id="GO:0005737">
    <property type="term" value="C:cytoplasm"/>
    <property type="evidence" value="ECO:0007669"/>
    <property type="project" value="UniProtKB-SubCell"/>
</dbReference>
<comment type="subcellular location">
    <subcellularLocation>
        <location evidence="1">Cytoplasm</location>
    </subcellularLocation>
</comment>
<evidence type="ECO:0000256" key="1">
    <source>
        <dbReference type="ARBA" id="ARBA00004496"/>
    </source>
</evidence>
<dbReference type="SMART" id="SM00949">
    <property type="entry name" value="PAZ"/>
    <property type="match status" value="1"/>
</dbReference>
<keyword evidence="3" id="KW-0963">Cytoplasm</keyword>
<comment type="similarity">
    <text evidence="6">Belongs to the argonaute family. Piwi subfamily.</text>
</comment>
<dbReference type="PROSITE" id="PS50822">
    <property type="entry name" value="PIWI"/>
    <property type="match status" value="1"/>
</dbReference>
<protein>
    <recommendedName>
        <fullName evidence="12">Piwi</fullName>
    </recommendedName>
</protein>
<dbReference type="InterPro" id="IPR036397">
    <property type="entry name" value="RNaseH_sf"/>
</dbReference>
<dbReference type="Gene3D" id="2.170.260.10">
    <property type="entry name" value="paz domain"/>
    <property type="match status" value="1"/>
</dbReference>
<keyword evidence="4" id="KW-0694">RNA-binding</keyword>
<dbReference type="CDD" id="cd04658">
    <property type="entry name" value="Piwi_piwi-like_Euk"/>
    <property type="match status" value="1"/>
</dbReference>
<dbReference type="Gene3D" id="3.40.50.2300">
    <property type="match status" value="1"/>
</dbReference>
<dbReference type="InterPro" id="IPR003100">
    <property type="entry name" value="PAZ_dom"/>
</dbReference>
<dbReference type="Pfam" id="PF02170">
    <property type="entry name" value="PAZ"/>
    <property type="match status" value="1"/>
</dbReference>
<dbReference type="GO" id="GO:0003723">
    <property type="term" value="F:RNA binding"/>
    <property type="evidence" value="ECO:0007669"/>
    <property type="project" value="UniProtKB-KW"/>
</dbReference>
<reference evidence="10 11" key="1">
    <citation type="submission" date="2022-12" db="EMBL/GenBank/DDBJ databases">
        <title>Chromosome-level genome assembly of true bugs.</title>
        <authorList>
            <person name="Ma L."/>
            <person name="Li H."/>
        </authorList>
    </citation>
    <scope>NUCLEOTIDE SEQUENCE [LARGE SCALE GENOMIC DNA]</scope>
    <source>
        <strain evidence="10">Lab_2022b</strain>
    </source>
</reference>
<evidence type="ECO:0000256" key="3">
    <source>
        <dbReference type="ARBA" id="ARBA00022490"/>
    </source>
</evidence>
<comment type="caution">
    <text evidence="10">The sequence shown here is derived from an EMBL/GenBank/DDBJ whole genome shotgun (WGS) entry which is preliminary data.</text>
</comment>
<gene>
    <name evidence="10" type="ORF">O3M35_010663</name>
</gene>
<sequence length="849" mass="96805">MAEGGAKEFMGRARGRARGRVDVPKVTTSQKAPSSSEDSPPSQTTKEEAVGRARGKVTASVPIKPSLSTKPGDFSRGGHRKAPFDIVQQQVVTKPPQIISKRGTDGKTVTLTSNYYKVLKQPDYTLYTYRVDYEPEDDRTHVRKALLRQIREHLHPYIFDGSVLFTFNKVKEHEHVVNRPNDEVVKIILKLVGDITYGDIQYLQIMNIILRKCIQSLDYQLVGRNFFNANAKISIEKYKMDIWPGFAASCSQHENDVLVRIDTLFKVMRRYTALDLLVEISSNPGNWQDIYLKTIVGKVVLTTYNNKTYRVDDVDFDVTPECTFIMRGERISYLDYYMKKYNIRIHKLKQPLLVSRPNTKQIRGGSSDLILLIPELCYLTGITDEMRSNFQLMKALDEVTRQPPLTKIQDVKKIMGQFLTKQSVKDELSLWNMKFSQNLVEFTGRILQPELILHGRGKASESPADADFTRNLRGQSLFKAVRLNEWIILYPKRLNNDVRIFTNTLSKAASSFEFHIPPPRYEELPDDRPGTYVQAIERILSRQSPDLIMTIALNNRADRYDAIKKKCYVERGIPSQVVLAKNLNPRGAMSVATKIAIQINCKLGGAPWAVQIPFKKPVMIVGFDVSRDTFVKGRTYGAVVISLDEYYSRYYSSVSVHSSGEELSNDISINLVKAIVHYKQLHGFIPPKIIIYRDGVGDGNIHYVLEHEVKNIEQKLRDVYLGEQIQLAFIVVSKNVPTRIFYNNGNPPPGTVVDDCITQPHKYDFFLVSQSVRQGTVGPTNYNVIYDTTGLSPNIIQRLTYKLTLLYFNWSGTISVPAPVQYAHKLAFMCSQHLHQQPNEALNTYLYFL</sequence>
<dbReference type="PANTHER" id="PTHR22891">
    <property type="entry name" value="EUKARYOTIC TRANSLATION INITIATION FACTOR 2C"/>
    <property type="match status" value="1"/>
</dbReference>
<dbReference type="InterPro" id="IPR012337">
    <property type="entry name" value="RNaseH-like_sf"/>
</dbReference>
<dbReference type="CDD" id="cd02845">
    <property type="entry name" value="PAZ_piwi_like"/>
    <property type="match status" value="1"/>
</dbReference>
<dbReference type="GO" id="GO:0034587">
    <property type="term" value="P:piRNA processing"/>
    <property type="evidence" value="ECO:0007669"/>
    <property type="project" value="UniProtKB-ARBA"/>
</dbReference>
<feature type="region of interest" description="Disordered" evidence="7">
    <location>
        <begin position="1"/>
        <end position="80"/>
    </location>
</feature>
<keyword evidence="11" id="KW-1185">Reference proteome</keyword>
<evidence type="ECO:0000259" key="8">
    <source>
        <dbReference type="PROSITE" id="PS50821"/>
    </source>
</evidence>